<reference evidence="2" key="1">
    <citation type="journal article" date="2022" name="Mol. Ecol. Resour.">
        <title>The genomes of chicory, endive, great burdock and yacon provide insights into Asteraceae palaeo-polyploidization history and plant inulin production.</title>
        <authorList>
            <person name="Fan W."/>
            <person name="Wang S."/>
            <person name="Wang H."/>
            <person name="Wang A."/>
            <person name="Jiang F."/>
            <person name="Liu H."/>
            <person name="Zhao H."/>
            <person name="Xu D."/>
            <person name="Zhang Y."/>
        </authorList>
    </citation>
    <scope>NUCLEOTIDE SEQUENCE [LARGE SCALE GENOMIC DNA]</scope>
    <source>
        <strain evidence="2">cv. Punajuju</strain>
    </source>
</reference>
<evidence type="ECO:0000313" key="1">
    <source>
        <dbReference type="EMBL" id="KAI3749735.1"/>
    </source>
</evidence>
<comment type="caution">
    <text evidence="1">The sequence shown here is derived from an EMBL/GenBank/DDBJ whole genome shotgun (WGS) entry which is preliminary data.</text>
</comment>
<dbReference type="EMBL" id="CM042012">
    <property type="protein sequence ID" value="KAI3749735.1"/>
    <property type="molecule type" value="Genomic_DNA"/>
</dbReference>
<accession>A0ACB9DTF6</accession>
<protein>
    <submittedName>
        <fullName evidence="1">Uncharacterized protein</fullName>
    </submittedName>
</protein>
<reference evidence="1 2" key="2">
    <citation type="journal article" date="2022" name="Mol. Ecol. Resour.">
        <title>The genomes of chicory, endive, great burdock and yacon provide insights into Asteraceae paleo-polyploidization history and plant inulin production.</title>
        <authorList>
            <person name="Fan W."/>
            <person name="Wang S."/>
            <person name="Wang H."/>
            <person name="Wang A."/>
            <person name="Jiang F."/>
            <person name="Liu H."/>
            <person name="Zhao H."/>
            <person name="Xu D."/>
            <person name="Zhang Y."/>
        </authorList>
    </citation>
    <scope>NUCLEOTIDE SEQUENCE [LARGE SCALE GENOMIC DNA]</scope>
    <source>
        <strain evidence="2">cv. Punajuju</strain>
        <tissue evidence="1">Leaves</tissue>
    </source>
</reference>
<sequence length="330" mass="38085">MNIRVSKWLGYHVLALAWLACQDESLFLINFSLPTSRYSGQVIRVKNPPRRTFIIFFRLIIVWLECRFRGRDYTLRSSHIFAPLNHLRLHSIVIFFSQFSNHLFIASVNIEISVMASNQATCDGSLSSTEFQGAANAFAENWKKFNSAFPEWSWIDCSNRLGFAAHGVTDGYLSLQNVFFRGSIEEEHEEGIANNNEEPFDNATLVLSTGEDGDLYDFHVVYSPSYRVPVLYFHAQTTDGQPLNQDEIKKKLPSKSIEVLMETKWTFITQQEHPYLNRPWYMLHPCGTSEWMKLLLAGHNSMDQYLVSWFSVVGQVFGLKLPFEMLKSIR</sequence>
<proteinExistence type="predicted"/>
<gene>
    <name evidence="1" type="ORF">L2E82_20351</name>
</gene>
<organism evidence="1 2">
    <name type="scientific">Cichorium intybus</name>
    <name type="common">Chicory</name>
    <dbReference type="NCBI Taxonomy" id="13427"/>
    <lineage>
        <taxon>Eukaryota</taxon>
        <taxon>Viridiplantae</taxon>
        <taxon>Streptophyta</taxon>
        <taxon>Embryophyta</taxon>
        <taxon>Tracheophyta</taxon>
        <taxon>Spermatophyta</taxon>
        <taxon>Magnoliopsida</taxon>
        <taxon>eudicotyledons</taxon>
        <taxon>Gunneridae</taxon>
        <taxon>Pentapetalae</taxon>
        <taxon>asterids</taxon>
        <taxon>campanulids</taxon>
        <taxon>Asterales</taxon>
        <taxon>Asteraceae</taxon>
        <taxon>Cichorioideae</taxon>
        <taxon>Cichorieae</taxon>
        <taxon>Cichoriinae</taxon>
        <taxon>Cichorium</taxon>
    </lineage>
</organism>
<dbReference type="Proteomes" id="UP001055811">
    <property type="component" value="Linkage Group LG04"/>
</dbReference>
<evidence type="ECO:0000313" key="2">
    <source>
        <dbReference type="Proteomes" id="UP001055811"/>
    </source>
</evidence>
<keyword evidence="2" id="KW-1185">Reference proteome</keyword>
<name>A0ACB9DTF6_CICIN</name>